<name>A0ACC0E7P9_9BASI</name>
<evidence type="ECO:0000313" key="2">
    <source>
        <dbReference type="Proteomes" id="UP001060170"/>
    </source>
</evidence>
<dbReference type="Proteomes" id="UP001060170">
    <property type="component" value="Chromosome 9"/>
</dbReference>
<reference evidence="1 2" key="3">
    <citation type="journal article" date="2022" name="Microbiol. Spectr.">
        <title>Folding features and dynamics of 3D genome architecture in plant fungal pathogens.</title>
        <authorList>
            <person name="Xia C."/>
        </authorList>
    </citation>
    <scope>NUCLEOTIDE SEQUENCE [LARGE SCALE GENOMIC DNA]</scope>
    <source>
        <strain evidence="1 2">93-210</strain>
    </source>
</reference>
<proteinExistence type="predicted"/>
<accession>A0ACC0E7P9</accession>
<organism evidence="1 2">
    <name type="scientific">Puccinia striiformis f. sp. tritici</name>
    <dbReference type="NCBI Taxonomy" id="168172"/>
    <lineage>
        <taxon>Eukaryota</taxon>
        <taxon>Fungi</taxon>
        <taxon>Dikarya</taxon>
        <taxon>Basidiomycota</taxon>
        <taxon>Pucciniomycotina</taxon>
        <taxon>Pucciniomycetes</taxon>
        <taxon>Pucciniales</taxon>
        <taxon>Pucciniaceae</taxon>
        <taxon>Puccinia</taxon>
    </lineage>
</organism>
<protein>
    <submittedName>
        <fullName evidence="1">Uncharacterized protein</fullName>
    </submittedName>
</protein>
<reference evidence="2" key="1">
    <citation type="journal article" date="2018" name="BMC Genomics">
        <title>Genomic insights into host adaptation between the wheat stripe rust pathogen (Puccinia striiformis f. sp. tritici) and the barley stripe rust pathogen (Puccinia striiformis f. sp. hordei).</title>
        <authorList>
            <person name="Xia C."/>
            <person name="Wang M."/>
            <person name="Yin C."/>
            <person name="Cornejo O.E."/>
            <person name="Hulbert S.H."/>
            <person name="Chen X."/>
        </authorList>
    </citation>
    <scope>NUCLEOTIDE SEQUENCE [LARGE SCALE GENOMIC DNA]</scope>
    <source>
        <strain evidence="2">93-210</strain>
    </source>
</reference>
<keyword evidence="2" id="KW-1185">Reference proteome</keyword>
<gene>
    <name evidence="1" type="ORF">MJO28_009496</name>
</gene>
<comment type="caution">
    <text evidence="1">The sequence shown here is derived from an EMBL/GenBank/DDBJ whole genome shotgun (WGS) entry which is preliminary data.</text>
</comment>
<evidence type="ECO:0000313" key="1">
    <source>
        <dbReference type="EMBL" id="KAI7947588.1"/>
    </source>
</evidence>
<reference evidence="2" key="2">
    <citation type="journal article" date="2018" name="Mol. Plant Microbe Interact.">
        <title>Genome sequence resources for the wheat stripe rust pathogen (Puccinia striiformis f. sp. tritici) and the barley stripe rust pathogen (Puccinia striiformis f. sp. hordei).</title>
        <authorList>
            <person name="Xia C."/>
            <person name="Wang M."/>
            <person name="Yin C."/>
            <person name="Cornejo O.E."/>
            <person name="Hulbert S.H."/>
            <person name="Chen X."/>
        </authorList>
    </citation>
    <scope>NUCLEOTIDE SEQUENCE [LARGE SCALE GENOMIC DNA]</scope>
    <source>
        <strain evidence="2">93-210</strain>
    </source>
</reference>
<sequence>MVNTRSTNPEIVRPDFTARVTPPRVILSSTQSTPESSTSSDGYTLANMSNNVFGSPSVPNPSPHANIYPPLPNFPVTSGYSKTTPLPSTVANEGKQTPVNQGSRPSSVATSKGKVSENDQDTQAPIDDQVSALNDVVQEQLKSGGANLDSDLLKLLLIRNLTTTGSQSLQVNQSASNVANQLKWQQLGKDLQPSLLIDGSNFPAWSVSLKDIVGSVVSDHEYFKVDKSKGNLPTSNGVLAIIKFSVDPALHSSLNGMTAYGAFTSLKERFATPSWSLLLRRWSDVAQAPDASDSISAGYQSIKGSLLDLEERLGGWTTDKLLALSFHSSLKRYHQPLADAMDSRIAINPTHQVTSVDILNTASGLHQTTDSSPSTLMGLSSHRGGRGGRGGYAGRGSRGNRGFNQGRSPTSVLPPDSWGKQHISPSFPCTSCWEWGHWAPDCPRTRDKLPPLDDPRANNPGWRPKKSNVLSNRLLVTEGNLASVSSAADNPEDVLVDTGATNHVTSHPTFFITLRPTNIKLRVASQECLSVDGVGDAIIPTRFGGIRLSNVILCPRVKGTVLSVGFFDRWDGQVSFEHGSFVFSQHSRRFPSYFSNYRWFLPACLSSSSPLANPSSVSHSSLSSISSQLWHSRLGHLAIRSINRTIAEKCVLGLPESKFKLHVGRCHSCSLSKSTHQPVISSTREMATKPGAIVAIDLVGPFPPAIDGSKYGLVIHDIFSRMTSVIGLKAKSDAAKEVMDWIEKFNMHSDHDVLCIRSDNGGEFTSNKFNLFLQKLHIRHELSVPYEHHQNGNVERTNWTLLDMARTFLIHAGLPDSLWFLALKQAAFIFNRILHVDDFKTPYELALGKTPSLDMVRVFGCRAYMHDLNYPKQFVPRATPMIHVGISDVSHGWLLWNPTTNKLERSASVRFHEDDLPSQLKDPASLKSVLSSIHVSTLGDFSQIKEFEIQDACLSLAMSLSPFMSDAPNTYQQALRSELRLEWMKACDAEIEMMISLHVWEEVPFSDDMEILNCRWVFALKRDQEGEIVKYKARIVAQGFRQVHGVNVGETFAPTPTFASLRILIAIASRFKWPIASFDVKSAFLHSNIDYDVYIRPPPGVKASPGCVLKLRKALYGTRQASRCWWLHLKAKLASIGFHPNLEDQSTYIYQSGSDMAFLWVHVDDGLFTASSKLLMTNLKAKLDSVLDLKWDSRLSSIVGLRVKEIDGGFTLDQPMLIDKIINMSPSNIKTRTPLPSSDLVSNPSKGMDLEYMSRIGCLLYLSMGSRPDITFSVNFLARFSMAPDSSHWAALEHLISYVRYSAHLSLPIVASDRGPDAIKTFVDANWGGEGARSVHGFLSKLWGAPVSWSSKRQTCIARSTCQAEYMALSFASKDACYISSLLSGFFSLPSPLILSDNKAAVHISKDCGTRKEHRHVDREFHIINELLYKEKVRLEWISTHDQQADIFTKALGWRKVSDFLTQTGLRSSSSTLASRHHPDIGTITRTTTGNSPLESFGSLSCFQPNLLSPNEVQSNTSLSRNGLQPDLTPDGIQTNQGHQDGQPIEFDCSPLFSQRFLHQPASIILVNLKTALFYLTTQLSRPAARCLLNVDRQLFEMAASNGLVAPSETANHEQALPFPRALDSIPQDPRTIIASLGIEVELDSLICCSRCFAMYPDNSSAPTHCVHRHHRLPELSEDALVQLDDQVEELQAGGPLPEDLAPFVCNAELFCDSDHHPRRPIRKFATLSLNIWLARLFSRAGIEDALDATASRSSSPYDAAASMSDIHDSRVWKEFCGPDGQQFTAKANNVVFAMFMDGINPYGNRQAGKHVSVTFIIMVCLSLPVSLRYRPENIYLVGIAPGPKEPSLEQVNAILRPVVEQLKALWNPGLYLSKTYQRANGRLVSAALMPFFGDLPAVRRALGFAFPTATGMCSYCLLKKQDIKNTDRSSWPMRKLEDHQYWAKQSRDAPDAKSQAKILLDHGVRYSVLLELSYWNILEYHVVDSMHNLLLGLLKWHTQRFWLMSDVDDEPEPRGVSARELNALSADQDSPLPSNLPAGRRHTTPFDSDDNGLPFADLLFGSITDSSDAEFVLHDDWDGQWVPPSEGKIIFDRATLSYINQRLKRIHIPTWIKRAIPALGKASFGRLKADEWRNLFTIQLPLLLPVLWNNGDPGSQSLIHNFAHLVSLVLLALKRVINKEQIDRYHHHLSKYIESSLVLFPDAPLAPNHHMVFHLAECLERFGPCRAWWSFSMERMMATVLKSTTNNRIGQLEITCTKNFYAIANLRALLESPSFPPALHPFIQQLKSLYIPIPPTRKTCSKPLTSLDSSLFQNLIDRINVLFPLSANVSWLSSDRWQKLNQKDRLKFALVNSKVNQLENLTFDEVVFSTEESNKNNCVVSLKPNTLATHGIIHGIFKHSRVTPNKVHLTDTWLIIKPLSPVSSTIDQPFAQLGSYNIGLSLRKIEKNTTKCILHIDEVLAHCAWIKYKSGELTHKIDYNCMALVCLDR</sequence>
<dbReference type="EMBL" id="CM045873">
    <property type="protein sequence ID" value="KAI7947588.1"/>
    <property type="molecule type" value="Genomic_DNA"/>
</dbReference>